<dbReference type="Proteomes" id="UP000192769">
    <property type="component" value="Unassembled WGS sequence"/>
</dbReference>
<protein>
    <recommendedName>
        <fullName evidence="1">Glycosyl transferase family 1 domain-containing protein</fullName>
    </recommendedName>
</protein>
<dbReference type="Gene3D" id="3.40.50.2000">
    <property type="entry name" value="Glycogen Phosphorylase B"/>
    <property type="match status" value="1"/>
</dbReference>
<dbReference type="AlphaFoldDB" id="A0A1V9D6M2"/>
<comment type="caution">
    <text evidence="2">The sequence shown here is derived from an EMBL/GenBank/DDBJ whole genome shotgun (WGS) entry which is preliminary data.</text>
</comment>
<dbReference type="InterPro" id="IPR001296">
    <property type="entry name" value="Glyco_trans_1"/>
</dbReference>
<dbReference type="SUPFAM" id="SSF53756">
    <property type="entry name" value="UDP-Glycosyltransferase/glycogen phosphorylase"/>
    <property type="match status" value="1"/>
</dbReference>
<proteinExistence type="predicted"/>
<sequence length="161" mass="18094">LLYLSGSKTHLKDYTIISGCLIKLAMEYPDDFCINFMGTLNDQTSIFSNLGVETNFIPFVSFEEMIHEIGRNDLVLVPLENTVFNNAKSNIKFVEAASQGVPVIASEVDEYKSAINSGVNGWLCQNEHQWYESLKDIILNKEKLEKAGIKAYETALRSFSV</sequence>
<dbReference type="Pfam" id="PF00534">
    <property type="entry name" value="Glycos_transf_1"/>
    <property type="match status" value="1"/>
</dbReference>
<feature type="domain" description="Glycosyl transferase family 1" evidence="1">
    <location>
        <begin position="49"/>
        <end position="153"/>
    </location>
</feature>
<dbReference type="RefSeq" id="WP_236722781.1">
    <property type="nucleotide sequence ID" value="NZ_MWUE01000057.1"/>
</dbReference>
<gene>
    <name evidence="2" type="ORF">B2J69_23395</name>
</gene>
<evidence type="ECO:0000259" key="1">
    <source>
        <dbReference type="Pfam" id="PF00534"/>
    </source>
</evidence>
<name>A0A1V9D6M2_9GAMM</name>
<reference evidence="2 3" key="1">
    <citation type="submission" date="2017-02" db="EMBL/GenBank/DDBJ databases">
        <title>Whole genome shotgun sequence of Pantoea agglomerans strain AS1 isolated from a cycad, Zamia floridana in Central Florida, USA.</title>
        <authorList>
            <person name="Lata P."/>
            <person name="Govindarajan S."/>
            <person name="Qi F."/>
            <person name="Li J.-L."/>
            <person name="Maurya S.K."/>
            <person name="Sahoo M.K."/>
        </authorList>
    </citation>
    <scope>NUCLEOTIDE SEQUENCE [LARGE SCALE GENOMIC DNA]</scope>
    <source>
        <strain evidence="2 3">AS1</strain>
    </source>
</reference>
<organism evidence="2 3">
    <name type="scientific">Pantoea latae</name>
    <dbReference type="NCBI Taxonomy" id="1964541"/>
    <lineage>
        <taxon>Bacteria</taxon>
        <taxon>Pseudomonadati</taxon>
        <taxon>Pseudomonadota</taxon>
        <taxon>Gammaproteobacteria</taxon>
        <taxon>Enterobacterales</taxon>
        <taxon>Erwiniaceae</taxon>
        <taxon>Pantoea</taxon>
    </lineage>
</organism>
<dbReference type="EMBL" id="MWUE01000057">
    <property type="protein sequence ID" value="OQP29523.1"/>
    <property type="molecule type" value="Genomic_DNA"/>
</dbReference>
<keyword evidence="3" id="KW-1185">Reference proteome</keyword>
<accession>A0A1V9D6M2</accession>
<evidence type="ECO:0000313" key="3">
    <source>
        <dbReference type="Proteomes" id="UP000192769"/>
    </source>
</evidence>
<dbReference type="GO" id="GO:0016757">
    <property type="term" value="F:glycosyltransferase activity"/>
    <property type="evidence" value="ECO:0007669"/>
    <property type="project" value="InterPro"/>
</dbReference>
<feature type="non-terminal residue" evidence="2">
    <location>
        <position position="1"/>
    </location>
</feature>
<evidence type="ECO:0000313" key="2">
    <source>
        <dbReference type="EMBL" id="OQP29523.1"/>
    </source>
</evidence>